<sequence>MMVYSGLTENRIPFPNA</sequence>
<evidence type="ECO:0000313" key="1">
    <source>
        <dbReference type="EMBL" id="CDW49004.1"/>
    </source>
</evidence>
<name>A0A0K2VEX5_LEPSM</name>
<protein>
    <submittedName>
        <fullName evidence="1">Uncharacterized protein</fullName>
    </submittedName>
</protein>
<dbReference type="AlphaFoldDB" id="A0A0K2VEX5"/>
<dbReference type="EMBL" id="HACA01031643">
    <property type="protein sequence ID" value="CDW49004.1"/>
    <property type="molecule type" value="Transcribed_RNA"/>
</dbReference>
<reference evidence="1" key="1">
    <citation type="submission" date="2014-05" db="EMBL/GenBank/DDBJ databases">
        <authorList>
            <person name="Chronopoulou M."/>
        </authorList>
    </citation>
    <scope>NUCLEOTIDE SEQUENCE</scope>
    <source>
        <tissue evidence="1">Whole organism</tissue>
    </source>
</reference>
<organism evidence="1">
    <name type="scientific">Lepeophtheirus salmonis</name>
    <name type="common">Salmon louse</name>
    <name type="synonym">Caligus salmonis</name>
    <dbReference type="NCBI Taxonomy" id="72036"/>
    <lineage>
        <taxon>Eukaryota</taxon>
        <taxon>Metazoa</taxon>
        <taxon>Ecdysozoa</taxon>
        <taxon>Arthropoda</taxon>
        <taxon>Crustacea</taxon>
        <taxon>Multicrustacea</taxon>
        <taxon>Hexanauplia</taxon>
        <taxon>Copepoda</taxon>
        <taxon>Siphonostomatoida</taxon>
        <taxon>Caligidae</taxon>
        <taxon>Lepeophtheirus</taxon>
    </lineage>
</organism>
<proteinExistence type="predicted"/>
<accession>A0A0K2VEX5</accession>